<dbReference type="SMART" id="SM00485">
    <property type="entry name" value="XPGN"/>
    <property type="match status" value="1"/>
</dbReference>
<dbReference type="HOGENOM" id="CLU_007575_2_0_1"/>
<dbReference type="OMA" id="TDKIWIS"/>
<evidence type="ECO:0000313" key="7">
    <source>
        <dbReference type="Proteomes" id="UP000016088"/>
    </source>
</evidence>
<keyword evidence="7" id="KW-1185">Reference proteome</keyword>
<dbReference type="Pfam" id="PF00752">
    <property type="entry name" value="XPG_N"/>
    <property type="match status" value="1"/>
</dbReference>
<evidence type="ECO:0000259" key="5">
    <source>
        <dbReference type="SMART" id="SM00485"/>
    </source>
</evidence>
<dbReference type="Pfam" id="PF00867">
    <property type="entry name" value="XPG_I"/>
    <property type="match status" value="1"/>
</dbReference>
<dbReference type="GeneID" id="25031850"/>
<dbReference type="GO" id="GO:0006281">
    <property type="term" value="P:DNA repair"/>
    <property type="evidence" value="ECO:0007669"/>
    <property type="project" value="UniProtKB-ARBA"/>
</dbReference>
<keyword evidence="6" id="KW-0255">Endonuclease</keyword>
<dbReference type="SMART" id="SM00484">
    <property type="entry name" value="XPGI"/>
    <property type="match status" value="1"/>
</dbReference>
<dbReference type="InterPro" id="IPR036279">
    <property type="entry name" value="5-3_exonuclease_C_sf"/>
</dbReference>
<feature type="domain" description="XPG-I" evidence="4">
    <location>
        <begin position="109"/>
        <end position="181"/>
    </location>
</feature>
<dbReference type="PANTHER" id="PTHR11081:SF75">
    <property type="entry name" value="ENDONUCLEASE, PUTATIVE (AFU_ORTHOLOGUE AFUA_3G13260)-RELATED"/>
    <property type="match status" value="1"/>
</dbReference>
<feature type="region of interest" description="Disordered" evidence="3">
    <location>
        <begin position="437"/>
        <end position="532"/>
    </location>
</feature>
<dbReference type="SUPFAM" id="SSF88723">
    <property type="entry name" value="PIN domain-like"/>
    <property type="match status" value="1"/>
</dbReference>
<dbReference type="eggNOG" id="KOG2519">
    <property type="taxonomic scope" value="Eukaryota"/>
</dbReference>
<gene>
    <name evidence="6" type="ORF">SOCG_02876</name>
</gene>
<keyword evidence="2" id="KW-0378">Hydrolase</keyword>
<dbReference type="InterPro" id="IPR006086">
    <property type="entry name" value="XPG-I_dom"/>
</dbReference>
<feature type="domain" description="XPG N-terminal" evidence="5">
    <location>
        <begin position="1"/>
        <end position="97"/>
    </location>
</feature>
<dbReference type="PRINTS" id="PR00853">
    <property type="entry name" value="XPGRADSUPER"/>
</dbReference>
<dbReference type="AlphaFoldDB" id="S9Q0D9"/>
<dbReference type="InterPro" id="IPR006084">
    <property type="entry name" value="XPG/Rad2"/>
</dbReference>
<dbReference type="OrthoDB" id="2959108at2759"/>
<dbReference type="InterPro" id="IPR029060">
    <property type="entry name" value="PIN-like_dom_sf"/>
</dbReference>
<evidence type="ECO:0000256" key="2">
    <source>
        <dbReference type="ARBA" id="ARBA00022801"/>
    </source>
</evidence>
<proteinExistence type="predicted"/>
<organism evidence="6 7">
    <name type="scientific">Schizosaccharomyces octosporus (strain yFS286)</name>
    <name type="common">Fission yeast</name>
    <name type="synonym">Octosporomyces octosporus</name>
    <dbReference type="NCBI Taxonomy" id="483514"/>
    <lineage>
        <taxon>Eukaryota</taxon>
        <taxon>Fungi</taxon>
        <taxon>Dikarya</taxon>
        <taxon>Ascomycota</taxon>
        <taxon>Taphrinomycotina</taxon>
        <taxon>Schizosaccharomycetes</taxon>
        <taxon>Schizosaccharomycetales</taxon>
        <taxon>Schizosaccharomycetaceae</taxon>
        <taxon>Schizosaccharomyces</taxon>
    </lineage>
</organism>
<dbReference type="SUPFAM" id="SSF47807">
    <property type="entry name" value="5' to 3' exonuclease, C-terminal subdomain"/>
    <property type="match status" value="1"/>
</dbReference>
<evidence type="ECO:0000313" key="6">
    <source>
        <dbReference type="EMBL" id="EPX73657.1"/>
    </source>
</evidence>
<feature type="compositionally biased region" description="Basic and acidic residues" evidence="3">
    <location>
        <begin position="437"/>
        <end position="454"/>
    </location>
</feature>
<name>S9Q0D9_SCHOY</name>
<sequence length="574" mass="66327">MGIPGLWDEFRDCFNETNLLEVSTNHWTTEKRCLRIAVDAAIWSVQIQASQGGTNPALRTLFYRLCHLLEWGIHVIFVFDGPNKPPWKRNRHIRTNVSGTYEAMKHLIQLFGMKVWDAPGEAEAECAKIQSLQLVDYVLTEDVDAFAFGATKVIRCSPAERKSLFNVRIYEMERITEKLDIDHSGVILIGLMRGGDYHSKGIEHCGLQTAIGAAKLGFGDRLVFSEHVDSWRSQLQHYIRINKYNAFGFKRPKFTIGQDFPDPLVKRYYTHPEVSTIEKLKTHFSRFDWSQKPDAKALYVYAQKKFQWTSLQGSIKFLNSIAYPIFVFELLHSTGMVSKYYTASHKTRRNKSTGMILEKQITFYPNKILDCEWNIETIVYDNEANTSFMNQWKSLLRETTSWIPACFIQNITYPKISQFFGRTNSDLGRLVQKTKRLSLDPEESRDSMHAERKTTSTKRPIGLLPTNLFSKPRPQSSQKLSQATDESFTDDDLPKIQEILPKSSEKTGKYNENQNQVDNNRNEGSITKSKERFSKDQTIRRIYIRESLNGTWKEDIGASGRRKMYENIPIIDLS</sequence>
<feature type="compositionally biased region" description="Low complexity" evidence="3">
    <location>
        <begin position="511"/>
        <end position="523"/>
    </location>
</feature>
<evidence type="ECO:0000259" key="4">
    <source>
        <dbReference type="SMART" id="SM00484"/>
    </source>
</evidence>
<dbReference type="InterPro" id="IPR006085">
    <property type="entry name" value="XPG_DNA_repair_N"/>
</dbReference>
<protein>
    <submittedName>
        <fullName evidence="6">Flap structure-specific endonuclease</fullName>
    </submittedName>
</protein>
<evidence type="ECO:0000256" key="3">
    <source>
        <dbReference type="SAM" id="MobiDB-lite"/>
    </source>
</evidence>
<dbReference type="RefSeq" id="XP_013016820.1">
    <property type="nucleotide sequence ID" value="XM_013161366.1"/>
</dbReference>
<dbReference type="Proteomes" id="UP000016088">
    <property type="component" value="Unassembled WGS sequence"/>
</dbReference>
<dbReference type="Gene3D" id="3.40.50.1010">
    <property type="entry name" value="5'-nuclease"/>
    <property type="match status" value="2"/>
</dbReference>
<evidence type="ECO:0000256" key="1">
    <source>
        <dbReference type="ARBA" id="ARBA00022722"/>
    </source>
</evidence>
<keyword evidence="1" id="KW-0540">Nuclease</keyword>
<dbReference type="PANTHER" id="PTHR11081">
    <property type="entry name" value="FLAP ENDONUCLEASE FAMILY MEMBER"/>
    <property type="match status" value="1"/>
</dbReference>
<dbReference type="VEuPathDB" id="FungiDB:SOCG_02876"/>
<accession>S9Q0D9</accession>
<dbReference type="CDD" id="cd09870">
    <property type="entry name" value="PIN_YEN1"/>
    <property type="match status" value="1"/>
</dbReference>
<reference evidence="6 7" key="1">
    <citation type="journal article" date="2011" name="Science">
        <title>Comparative functional genomics of the fission yeasts.</title>
        <authorList>
            <person name="Rhind N."/>
            <person name="Chen Z."/>
            <person name="Yassour M."/>
            <person name="Thompson D.A."/>
            <person name="Haas B.J."/>
            <person name="Habib N."/>
            <person name="Wapinski I."/>
            <person name="Roy S."/>
            <person name="Lin M.F."/>
            <person name="Heiman D.I."/>
            <person name="Young S.K."/>
            <person name="Furuya K."/>
            <person name="Guo Y."/>
            <person name="Pidoux A."/>
            <person name="Chen H.M."/>
            <person name="Robbertse B."/>
            <person name="Goldberg J.M."/>
            <person name="Aoki K."/>
            <person name="Bayne E.H."/>
            <person name="Berlin A.M."/>
            <person name="Desjardins C.A."/>
            <person name="Dobbs E."/>
            <person name="Dukaj L."/>
            <person name="Fan L."/>
            <person name="FitzGerald M.G."/>
            <person name="French C."/>
            <person name="Gujja S."/>
            <person name="Hansen K."/>
            <person name="Keifenheim D."/>
            <person name="Levin J.Z."/>
            <person name="Mosher R.A."/>
            <person name="Mueller C.A."/>
            <person name="Pfiffner J."/>
            <person name="Priest M."/>
            <person name="Russ C."/>
            <person name="Smialowska A."/>
            <person name="Swoboda P."/>
            <person name="Sykes S.M."/>
            <person name="Vaughn M."/>
            <person name="Vengrova S."/>
            <person name="Yoder R."/>
            <person name="Zeng Q."/>
            <person name="Allshire R."/>
            <person name="Baulcombe D."/>
            <person name="Birren B.W."/>
            <person name="Brown W."/>
            <person name="Ekwall K."/>
            <person name="Kellis M."/>
            <person name="Leatherwood J."/>
            <person name="Levin H."/>
            <person name="Margalit H."/>
            <person name="Martienssen R."/>
            <person name="Nieduszynski C.A."/>
            <person name="Spatafora J.W."/>
            <person name="Friedman N."/>
            <person name="Dalgaard J.Z."/>
            <person name="Baumann P."/>
            <person name="Niki H."/>
            <person name="Regev A."/>
            <person name="Nusbaum C."/>
        </authorList>
    </citation>
    <scope>NUCLEOTIDE SEQUENCE [LARGE SCALE GENOMIC DNA]</scope>
    <source>
        <strain evidence="7">yFS286</strain>
    </source>
</reference>
<feature type="compositionally biased region" description="Polar residues" evidence="3">
    <location>
        <begin position="467"/>
        <end position="486"/>
    </location>
</feature>
<dbReference type="GO" id="GO:0017108">
    <property type="term" value="F:5'-flap endonuclease activity"/>
    <property type="evidence" value="ECO:0007669"/>
    <property type="project" value="TreeGrafter"/>
</dbReference>
<dbReference type="EMBL" id="KE503206">
    <property type="protein sequence ID" value="EPX73657.1"/>
    <property type="molecule type" value="Genomic_DNA"/>
</dbReference>